<dbReference type="AlphaFoldDB" id="B1FUR4"/>
<reference evidence="1 2" key="1">
    <citation type="submission" date="2008-03" db="EMBL/GenBank/DDBJ databases">
        <title>Sequencing of the draft genome and assembly of Burkholderia graminis C4D1M.</title>
        <authorList>
            <consortium name="US DOE Joint Genome Institute (JGI-PGF)"/>
            <person name="Copeland A."/>
            <person name="Lucas S."/>
            <person name="Lapidus A."/>
            <person name="Glavina del Rio T."/>
            <person name="Dalin E."/>
            <person name="Tice H."/>
            <person name="Bruce D."/>
            <person name="Goodwin L."/>
            <person name="Pitluck S."/>
            <person name="Larimer F."/>
            <person name="Land M.L."/>
            <person name="Hauser L."/>
            <person name="Tiedje J."/>
            <person name="Richardson P."/>
        </authorList>
    </citation>
    <scope>NUCLEOTIDE SEQUENCE [LARGE SCALE GENOMIC DNA]</scope>
    <source>
        <strain evidence="2">ATCC 700544 / DSM 17151 / LMG 18924 / NCIMB 13744 / C4D1M</strain>
    </source>
</reference>
<accession>B1FUR4</accession>
<dbReference type="EMBL" id="ABLD01000002">
    <property type="protein sequence ID" value="EDT12219.1"/>
    <property type="molecule type" value="Genomic_DNA"/>
</dbReference>
<gene>
    <name evidence="1" type="ORF">BgramDRAFT_0783</name>
</gene>
<evidence type="ECO:0000313" key="2">
    <source>
        <dbReference type="Proteomes" id="UP000005045"/>
    </source>
</evidence>
<comment type="caution">
    <text evidence="1">The sequence shown here is derived from an EMBL/GenBank/DDBJ whole genome shotgun (WGS) entry which is preliminary data.</text>
</comment>
<evidence type="ECO:0000313" key="1">
    <source>
        <dbReference type="EMBL" id="EDT12219.1"/>
    </source>
</evidence>
<name>B1FUR4_PARG4</name>
<dbReference type="Proteomes" id="UP000005045">
    <property type="component" value="Unassembled WGS sequence"/>
</dbReference>
<protein>
    <submittedName>
        <fullName evidence="1">Uncharacterized protein</fullName>
    </submittedName>
</protein>
<keyword evidence="2" id="KW-1185">Reference proteome</keyword>
<proteinExistence type="predicted"/>
<organism evidence="1 2">
    <name type="scientific">Paraburkholderia graminis (strain ATCC 700544 / DSM 17151 / LMG 18924 / NCIMB 13744 / C4D1M)</name>
    <dbReference type="NCBI Taxonomy" id="396598"/>
    <lineage>
        <taxon>Bacteria</taxon>
        <taxon>Pseudomonadati</taxon>
        <taxon>Pseudomonadota</taxon>
        <taxon>Betaproteobacteria</taxon>
        <taxon>Burkholderiales</taxon>
        <taxon>Burkholderiaceae</taxon>
        <taxon>Paraburkholderia</taxon>
    </lineage>
</organism>
<sequence>MWGVFFAPVLRLLIVVLRHIEVLNLLPTAA</sequence>